<gene>
    <name evidence="4" type="ORF">PhaeoP88_02350</name>
</gene>
<keyword evidence="2" id="KW-0663">Pyridoxal phosphate</keyword>
<name>A0A2I7KAU5_9RHOB</name>
<comment type="cofactor">
    <cofactor evidence="1">
        <name>pyridoxal 5'-phosphate</name>
        <dbReference type="ChEBI" id="CHEBI:597326"/>
    </cofactor>
</comment>
<dbReference type="Pfam" id="PF01168">
    <property type="entry name" value="Ala_racemase_N"/>
    <property type="match status" value="1"/>
</dbReference>
<dbReference type="GO" id="GO:0008784">
    <property type="term" value="F:alanine racemase activity"/>
    <property type="evidence" value="ECO:0007669"/>
    <property type="project" value="TreeGrafter"/>
</dbReference>
<sequence>MTAPRIKIDLHKIRDNTRCLVERLKPLGITVTGVTKGVCGHPGVARAMLDGGAIGLADARLANVRRMRKAGLTCPILMIRTPMLSQAGQIVETCEASCNTETSVIAKLAAAALRRGISHEIILMVEMGDGREGIMPEDLTNAALHVTRTPGVLLKGIGANFACLADAAPTSQAMAVLSSLADETEGACGPFVETVSGGSSANLSWALDGGPADRINNLRIGEAILLGTDPVSGHPISGLHTDAFTLLAEVIETKIKSKPVPLKLSDPALSALSLVPGNHWITRSILALGLQDTDPAGLTFPAAVIFAGATSDHIVVETTNCPLRIGSEMSMKMSYSALARAMEAPDVSKVLHRNRPLTEGAAGSRNGRITELF</sequence>
<reference evidence="4 5" key="1">
    <citation type="journal article" date="2017" name="Front. Microbiol.">
        <title>Phaeobacter piscinae sp. nov., a species of the Roseobacter group and potential aquaculture probiont.</title>
        <authorList>
            <person name="Sonnenschein E.C."/>
            <person name="Phippen C.B.W."/>
            <person name="Nielsen K.F."/>
            <person name="Mateiu R.V."/>
            <person name="Melchiorsen J."/>
            <person name="Gram L."/>
            <person name="Overmann J."/>
            <person name="Freese H.M."/>
        </authorList>
    </citation>
    <scope>NUCLEOTIDE SEQUENCE [LARGE SCALE GENOMIC DNA]</scope>
    <source>
        <strain evidence="4 5">P88</strain>
    </source>
</reference>
<evidence type="ECO:0000313" key="4">
    <source>
        <dbReference type="EMBL" id="AUQ99705.1"/>
    </source>
</evidence>
<evidence type="ECO:0000313" key="5">
    <source>
        <dbReference type="Proteomes" id="UP000236447"/>
    </source>
</evidence>
<dbReference type="AlphaFoldDB" id="A0A2I7KAU5"/>
<dbReference type="GO" id="GO:0005829">
    <property type="term" value="C:cytosol"/>
    <property type="evidence" value="ECO:0007669"/>
    <property type="project" value="TreeGrafter"/>
</dbReference>
<dbReference type="Proteomes" id="UP000236447">
    <property type="component" value="Chromosome"/>
</dbReference>
<dbReference type="PANTHER" id="PTHR30511:SF3">
    <property type="entry name" value="LYSINE RACEMASE"/>
    <property type="match status" value="1"/>
</dbReference>
<dbReference type="InterPro" id="IPR001608">
    <property type="entry name" value="Ala_racemase_N"/>
</dbReference>
<proteinExistence type="predicted"/>
<evidence type="ECO:0000256" key="3">
    <source>
        <dbReference type="ARBA" id="ARBA00023235"/>
    </source>
</evidence>
<accession>A0A2I7KAU5</accession>
<dbReference type="RefSeq" id="WP_102883771.1">
    <property type="nucleotide sequence ID" value="NZ_CP010725.1"/>
</dbReference>
<dbReference type="CDD" id="cd06815">
    <property type="entry name" value="PLPDE_III_AR_like_1"/>
    <property type="match status" value="1"/>
</dbReference>
<dbReference type="GO" id="GO:0030170">
    <property type="term" value="F:pyridoxal phosphate binding"/>
    <property type="evidence" value="ECO:0007669"/>
    <property type="project" value="TreeGrafter"/>
</dbReference>
<protein>
    <submittedName>
        <fullName evidence="4">Putative alanine racemase</fullName>
    </submittedName>
</protein>
<dbReference type="PANTHER" id="PTHR30511">
    <property type="entry name" value="ALANINE RACEMASE"/>
    <property type="match status" value="1"/>
</dbReference>
<dbReference type="InterPro" id="IPR000821">
    <property type="entry name" value="Ala_racemase"/>
</dbReference>
<dbReference type="EMBL" id="CP010725">
    <property type="protein sequence ID" value="AUQ99705.1"/>
    <property type="molecule type" value="Genomic_DNA"/>
</dbReference>
<organism evidence="4 5">
    <name type="scientific">Phaeobacter inhibens</name>
    <dbReference type="NCBI Taxonomy" id="221822"/>
    <lineage>
        <taxon>Bacteria</taxon>
        <taxon>Pseudomonadati</taxon>
        <taxon>Pseudomonadota</taxon>
        <taxon>Alphaproteobacteria</taxon>
        <taxon>Rhodobacterales</taxon>
        <taxon>Roseobacteraceae</taxon>
        <taxon>Phaeobacter</taxon>
    </lineage>
</organism>
<keyword evidence="3" id="KW-0413">Isomerase</keyword>
<evidence type="ECO:0000256" key="1">
    <source>
        <dbReference type="ARBA" id="ARBA00001933"/>
    </source>
</evidence>
<dbReference type="InterPro" id="IPR029066">
    <property type="entry name" value="PLP-binding_barrel"/>
</dbReference>
<dbReference type="SUPFAM" id="SSF51419">
    <property type="entry name" value="PLP-binding barrel"/>
    <property type="match status" value="1"/>
</dbReference>
<evidence type="ECO:0000256" key="2">
    <source>
        <dbReference type="ARBA" id="ARBA00022898"/>
    </source>
</evidence>
<reference evidence="4 5" key="2">
    <citation type="journal article" date="2017" name="Genome Biol. Evol.">
        <title>Trajectories and Drivers of Genome Evolution in Surface-Associated Marine Phaeobacter.</title>
        <authorList>
            <person name="Freese H.M."/>
            <person name="Sikorski J."/>
            <person name="Bunk B."/>
            <person name="Scheuner C."/>
            <person name="Meier-Kolthoff J.P."/>
            <person name="Sproer C."/>
            <person name="Gram L."/>
            <person name="Overmann J."/>
        </authorList>
    </citation>
    <scope>NUCLEOTIDE SEQUENCE [LARGE SCALE GENOMIC DNA]</scope>
    <source>
        <strain evidence="4 5">P88</strain>
    </source>
</reference>
<dbReference type="Gene3D" id="3.20.20.10">
    <property type="entry name" value="Alanine racemase"/>
    <property type="match status" value="1"/>
</dbReference>